<dbReference type="InterPro" id="IPR043322">
    <property type="entry name" value="CtBP"/>
</dbReference>
<evidence type="ECO:0000256" key="2">
    <source>
        <dbReference type="ARBA" id="ARBA00023002"/>
    </source>
</evidence>
<dbReference type="RefSeq" id="WP_154439015.1">
    <property type="nucleotide sequence ID" value="NZ_VUNQ01000005.1"/>
</dbReference>
<accession>A0A6N7XXS6</accession>
<dbReference type="FunFam" id="3.40.50.720:FF:000203">
    <property type="entry name" value="D-3-phosphoglycerate dehydrogenase (SerA)"/>
    <property type="match status" value="1"/>
</dbReference>
<dbReference type="AlphaFoldDB" id="A0A6N7XXS6"/>
<organism evidence="7 8">
    <name type="scientific">Tissierella pigra</name>
    <dbReference type="NCBI Taxonomy" id="2607614"/>
    <lineage>
        <taxon>Bacteria</taxon>
        <taxon>Bacillati</taxon>
        <taxon>Bacillota</taxon>
        <taxon>Tissierellia</taxon>
        <taxon>Tissierellales</taxon>
        <taxon>Tissierellaceae</taxon>
        <taxon>Tissierella</taxon>
    </lineage>
</organism>
<dbReference type="GO" id="GO:0003714">
    <property type="term" value="F:transcription corepressor activity"/>
    <property type="evidence" value="ECO:0007669"/>
    <property type="project" value="InterPro"/>
</dbReference>
<reference evidence="7 8" key="1">
    <citation type="submission" date="2019-09" db="EMBL/GenBank/DDBJ databases">
        <title>In-depth cultivation of the pig gut microbiome towards novel bacterial diversity and tailored functional studies.</title>
        <authorList>
            <person name="Wylensek D."/>
            <person name="Hitch T.C.A."/>
            <person name="Clavel T."/>
        </authorList>
    </citation>
    <scope>NUCLEOTIDE SEQUENCE [LARGE SCALE GENOMIC DNA]</scope>
    <source>
        <strain evidence="7 8">WCA3-693-APC-4?</strain>
    </source>
</reference>
<keyword evidence="2 4" id="KW-0560">Oxidoreductase</keyword>
<dbReference type="GO" id="GO:0051287">
    <property type="term" value="F:NAD binding"/>
    <property type="evidence" value="ECO:0007669"/>
    <property type="project" value="InterPro"/>
</dbReference>
<feature type="domain" description="D-isomer specific 2-hydroxyacid dehydrogenase catalytic" evidence="5">
    <location>
        <begin position="10"/>
        <end position="309"/>
    </location>
</feature>
<dbReference type="PROSITE" id="PS00671">
    <property type="entry name" value="D_2_HYDROXYACID_DH_3"/>
    <property type="match status" value="1"/>
</dbReference>
<dbReference type="SUPFAM" id="SSF52283">
    <property type="entry name" value="Formate/glycerate dehydrogenase catalytic domain-like"/>
    <property type="match status" value="1"/>
</dbReference>
<gene>
    <name evidence="7" type="ORF">FYJ83_03795</name>
</gene>
<dbReference type="InterPro" id="IPR006139">
    <property type="entry name" value="D-isomer_2_OHA_DH_cat_dom"/>
</dbReference>
<dbReference type="Pfam" id="PF00389">
    <property type="entry name" value="2-Hacid_dh"/>
    <property type="match status" value="1"/>
</dbReference>
<protein>
    <submittedName>
        <fullName evidence="7">C-terminal binding protein</fullName>
    </submittedName>
</protein>
<dbReference type="EMBL" id="VUNQ01000005">
    <property type="protein sequence ID" value="MSU00590.1"/>
    <property type="molecule type" value="Genomic_DNA"/>
</dbReference>
<dbReference type="InterPro" id="IPR006140">
    <property type="entry name" value="D-isomer_DH_NAD-bd"/>
</dbReference>
<evidence type="ECO:0000256" key="1">
    <source>
        <dbReference type="ARBA" id="ARBA00005854"/>
    </source>
</evidence>
<evidence type="ECO:0000259" key="5">
    <source>
        <dbReference type="Pfam" id="PF00389"/>
    </source>
</evidence>
<dbReference type="SUPFAM" id="SSF51735">
    <property type="entry name" value="NAD(P)-binding Rossmann-fold domains"/>
    <property type="match status" value="1"/>
</dbReference>
<name>A0A6N7XXS6_9FIRM</name>
<comment type="similarity">
    <text evidence="1 4">Belongs to the D-isomer specific 2-hydroxyacid dehydrogenase family.</text>
</comment>
<dbReference type="InterPro" id="IPR036291">
    <property type="entry name" value="NAD(P)-bd_dom_sf"/>
</dbReference>
<comment type="caution">
    <text evidence="7">The sequence shown here is derived from an EMBL/GenBank/DDBJ whole genome shotgun (WGS) entry which is preliminary data.</text>
</comment>
<dbReference type="Proteomes" id="UP000469523">
    <property type="component" value="Unassembled WGS sequence"/>
</dbReference>
<evidence type="ECO:0000313" key="7">
    <source>
        <dbReference type="EMBL" id="MSU00590.1"/>
    </source>
</evidence>
<dbReference type="PANTHER" id="PTHR43761:SF1">
    <property type="entry name" value="D-ISOMER SPECIFIC 2-HYDROXYACID DEHYDROGENASE CATALYTIC DOMAIN-CONTAINING PROTEIN-RELATED"/>
    <property type="match status" value="1"/>
</dbReference>
<keyword evidence="3" id="KW-0520">NAD</keyword>
<dbReference type="Gene3D" id="3.40.50.720">
    <property type="entry name" value="NAD(P)-binding Rossmann-like Domain"/>
    <property type="match status" value="2"/>
</dbReference>
<dbReference type="InterPro" id="IPR050418">
    <property type="entry name" value="D-iso_2-hydroxyacid_DH_PdxB"/>
</dbReference>
<evidence type="ECO:0000259" key="6">
    <source>
        <dbReference type="Pfam" id="PF02826"/>
    </source>
</evidence>
<sequence>MYKIVLTHPQETAEIEEKFIPEGATLEIKHSPTEEDLIKNLQDVDAVISAYEPFTAKVMDALPKLKIISQAAIGFNSVDIEAAAERGIAVINNPHYCTPEVADHTMALILTLDRRIKEFDKNVQEDKEWRYDLCPEITRLSEQTLGLFGFGNIAREVAKRANAFGMKIIASDPYMNMELAKQLNVEVVTMEELLERSDIVSIHAPLTDETRGYFTMERYNMMKNKPLIINAGRGAIINEEALAKALDEGLVRGAGLDVLEEEAPNLQQSKLVGRNNVIITPHVAYYSQTSQYEIQKLSAKNIDYYLRGQYDKLSIVNGVRK</sequence>
<proteinExistence type="inferred from homology"/>
<evidence type="ECO:0000313" key="8">
    <source>
        <dbReference type="Proteomes" id="UP000469523"/>
    </source>
</evidence>
<keyword evidence="8" id="KW-1185">Reference proteome</keyword>
<dbReference type="CDD" id="cd05299">
    <property type="entry name" value="CtBP_dh"/>
    <property type="match status" value="1"/>
</dbReference>
<feature type="domain" description="D-isomer specific 2-hydroxyacid dehydrogenase NAD-binding" evidence="6">
    <location>
        <begin position="106"/>
        <end position="284"/>
    </location>
</feature>
<dbReference type="PANTHER" id="PTHR43761">
    <property type="entry name" value="D-ISOMER SPECIFIC 2-HYDROXYACID DEHYDROGENASE FAMILY PROTEIN (AFU_ORTHOLOGUE AFUA_1G13630)"/>
    <property type="match status" value="1"/>
</dbReference>
<dbReference type="GO" id="GO:0016616">
    <property type="term" value="F:oxidoreductase activity, acting on the CH-OH group of donors, NAD or NADP as acceptor"/>
    <property type="evidence" value="ECO:0007669"/>
    <property type="project" value="InterPro"/>
</dbReference>
<evidence type="ECO:0000256" key="4">
    <source>
        <dbReference type="RuleBase" id="RU003719"/>
    </source>
</evidence>
<dbReference type="InterPro" id="IPR029753">
    <property type="entry name" value="D-isomer_DH_CS"/>
</dbReference>
<evidence type="ECO:0000256" key="3">
    <source>
        <dbReference type="ARBA" id="ARBA00023027"/>
    </source>
</evidence>
<dbReference type="Pfam" id="PF02826">
    <property type="entry name" value="2-Hacid_dh_C"/>
    <property type="match status" value="1"/>
</dbReference>